<feature type="coiled-coil region" evidence="1">
    <location>
        <begin position="402"/>
        <end position="443"/>
    </location>
</feature>
<dbReference type="Proteomes" id="UP000693981">
    <property type="component" value="Unassembled WGS sequence"/>
</dbReference>
<feature type="compositionally biased region" description="Acidic residues" evidence="2">
    <location>
        <begin position="308"/>
        <end position="321"/>
    </location>
</feature>
<comment type="caution">
    <text evidence="3">The sequence shown here is derived from an EMBL/GenBank/DDBJ whole genome shotgun (WGS) entry which is preliminary data.</text>
</comment>
<gene>
    <name evidence="3" type="ORF">PHYBOEH_004035</name>
</gene>
<name>A0A8T1WU90_9STRA</name>
<keyword evidence="1" id="KW-0175">Coiled coil</keyword>
<keyword evidence="4" id="KW-1185">Reference proteome</keyword>
<evidence type="ECO:0000313" key="4">
    <source>
        <dbReference type="Proteomes" id="UP000693981"/>
    </source>
</evidence>
<dbReference type="AlphaFoldDB" id="A0A8T1WU90"/>
<dbReference type="OrthoDB" id="77134at2759"/>
<evidence type="ECO:0000256" key="1">
    <source>
        <dbReference type="SAM" id="Coils"/>
    </source>
</evidence>
<protein>
    <submittedName>
        <fullName evidence="3">Uncharacterized protein</fullName>
    </submittedName>
</protein>
<dbReference type="EMBL" id="JAGDFL010000219">
    <property type="protein sequence ID" value="KAG7395230.1"/>
    <property type="molecule type" value="Genomic_DNA"/>
</dbReference>
<feature type="compositionally biased region" description="Basic and acidic residues" evidence="2">
    <location>
        <begin position="322"/>
        <end position="355"/>
    </location>
</feature>
<proteinExistence type="predicted"/>
<accession>A0A8T1WU90</accession>
<reference evidence="3" key="1">
    <citation type="submission" date="2021-02" db="EMBL/GenBank/DDBJ databases">
        <authorList>
            <person name="Palmer J.M."/>
        </authorList>
    </citation>
    <scope>NUCLEOTIDE SEQUENCE</scope>
    <source>
        <strain evidence="3">SCRP23</strain>
    </source>
</reference>
<sequence length="516" mass="57231">MASASSTAAVAGMVQRASQQYLECRRSVTAKVDEVKALDEEIAAVFQQITALSEAPEGEEEASEEVKAAAKSVGRLEVTLAGVEGEEPVPNATITVALDPEYDDDEYETVEEVVEKKDVVVTDEHGHVVEDGQVPEEDGENTPRKLKTTTKITRTVIKKRVKKDKAPVVRTVAWNAVKGEDEDAEALSFPATFVFDPVQSREAVVIVTVAAAASTDSTDEEDEVEPVKEIEFPISSLFQGEALDRWYTTAEDEEEEPTTITEVVEETVKEVVVTEKVGETEEVKEVEKEIVEKVEKIEEEKIDQTEKAEEEDNKTEEEEVDQAEKSEVEAEKTEETEKVEVSEETEKIEVVEKTEETEKIETTEVTKTIETTEVTEKVVEPEVTKPAGPRFHVKANFVLSDAEKLSISVVALSKKKQEAEAALQVLEREAASLRTKYERLNATQRQLSSSSISKPKSNLLGSRFGAGVPVQRKSWFQTTRERTNAFITQHQQVLVSVAMFTGSVCLFHYNGENLLA</sequence>
<feature type="region of interest" description="Disordered" evidence="2">
    <location>
        <begin position="301"/>
        <end position="355"/>
    </location>
</feature>
<evidence type="ECO:0000256" key="2">
    <source>
        <dbReference type="SAM" id="MobiDB-lite"/>
    </source>
</evidence>
<organism evidence="3 4">
    <name type="scientific">Phytophthora boehmeriae</name>
    <dbReference type="NCBI Taxonomy" id="109152"/>
    <lineage>
        <taxon>Eukaryota</taxon>
        <taxon>Sar</taxon>
        <taxon>Stramenopiles</taxon>
        <taxon>Oomycota</taxon>
        <taxon>Peronosporomycetes</taxon>
        <taxon>Peronosporales</taxon>
        <taxon>Peronosporaceae</taxon>
        <taxon>Phytophthora</taxon>
    </lineage>
</organism>
<evidence type="ECO:0000313" key="3">
    <source>
        <dbReference type="EMBL" id="KAG7395230.1"/>
    </source>
</evidence>